<dbReference type="AlphaFoldDB" id="A0AAN4EVZ6"/>
<reference evidence="1" key="1">
    <citation type="submission" date="2024-02" db="EMBL/GenBank/DDBJ databases">
        <authorList>
            <consortium name="Clinical and Environmental Microbiology Branch: Whole genome sequencing antimicrobial resistance pathogens in the healthcare setting"/>
        </authorList>
    </citation>
    <scope>NUCLEOTIDE SEQUENCE</scope>
    <source>
        <strain evidence="1">Whole organism</strain>
    </source>
</reference>
<evidence type="ECO:0000313" key="2">
    <source>
        <dbReference type="Proteomes" id="UP001169574"/>
    </source>
</evidence>
<organism evidence="1 2">
    <name type="scientific">Citrobacter freundii</name>
    <dbReference type="NCBI Taxonomy" id="546"/>
    <lineage>
        <taxon>Bacteria</taxon>
        <taxon>Pseudomonadati</taxon>
        <taxon>Pseudomonadota</taxon>
        <taxon>Gammaproteobacteria</taxon>
        <taxon>Enterobacterales</taxon>
        <taxon>Enterobacteriaceae</taxon>
        <taxon>Citrobacter</taxon>
        <taxon>Citrobacter freundii complex</taxon>
    </lineage>
</organism>
<gene>
    <name evidence="1" type="ORF">P7U51_003485</name>
</gene>
<dbReference type="RefSeq" id="WP_204529121.1">
    <property type="nucleotide sequence ID" value="NZ_JBDYRU010000008.1"/>
</dbReference>
<dbReference type="EMBL" id="ABLGCN030000009">
    <property type="protein sequence ID" value="EMM7458939.1"/>
    <property type="molecule type" value="Genomic_DNA"/>
</dbReference>
<name>A0AAN4EVZ6_CITFR</name>
<proteinExistence type="predicted"/>
<sequence>MTDSVVVVYSPEWVIESALRNFYTGKNKVGVKATDNIEELLLLISDKQVTSVILHVPERNYVRLICAIRHRQPTLPVIVAQRRILFSDMAVARWFGNIWLKDFDSLMAKFNEKIIIDSCISDSRFAGVESASACFKYCTGKPGSSRMLKDSQRWLGILLRERVGSRQGAKIVSEWLSRGLSVEDVSKKLGCSKKVIHHYRRMTIKSLGIHHDERDFLPSVSLHDGPLSGDLYGKCKMRDVENGN</sequence>
<dbReference type="Proteomes" id="UP001169574">
    <property type="component" value="Unassembled WGS sequence"/>
</dbReference>
<comment type="caution">
    <text evidence="1">The sequence shown here is derived from an EMBL/GenBank/DDBJ whole genome shotgun (WGS) entry which is preliminary data.</text>
</comment>
<evidence type="ECO:0000313" key="1">
    <source>
        <dbReference type="EMBL" id="EMM7458939.1"/>
    </source>
</evidence>
<accession>A0AAN4EVZ6</accession>
<protein>
    <submittedName>
        <fullName evidence="1">Uncharacterized protein</fullName>
    </submittedName>
</protein>